<dbReference type="SUPFAM" id="SSF55729">
    <property type="entry name" value="Acyl-CoA N-acyltransferases (Nat)"/>
    <property type="match status" value="1"/>
</dbReference>
<dbReference type="EMBL" id="QZEZ01000006">
    <property type="protein sequence ID" value="RJK94781.1"/>
    <property type="molecule type" value="Genomic_DNA"/>
</dbReference>
<keyword evidence="2" id="KW-0012">Acyltransferase</keyword>
<dbReference type="CDD" id="cd04301">
    <property type="entry name" value="NAT_SF"/>
    <property type="match status" value="1"/>
</dbReference>
<feature type="domain" description="N-acetyltransferase" evidence="3">
    <location>
        <begin position="5"/>
        <end position="167"/>
    </location>
</feature>
<evidence type="ECO:0000313" key="4">
    <source>
        <dbReference type="EMBL" id="RJK94781.1"/>
    </source>
</evidence>
<name>A0A3A3Z2U8_9ACTN</name>
<dbReference type="RefSeq" id="WP_119950963.1">
    <property type="nucleotide sequence ID" value="NZ_QZEZ01000006.1"/>
</dbReference>
<evidence type="ECO:0000256" key="2">
    <source>
        <dbReference type="ARBA" id="ARBA00023315"/>
    </source>
</evidence>
<comment type="caution">
    <text evidence="4">The sequence shown here is derived from an EMBL/GenBank/DDBJ whole genome shotgun (WGS) entry which is preliminary data.</text>
</comment>
<dbReference type="PANTHER" id="PTHR43877">
    <property type="entry name" value="AMINOALKYLPHOSPHONATE N-ACETYLTRANSFERASE-RELATED-RELATED"/>
    <property type="match status" value="1"/>
</dbReference>
<dbReference type="AlphaFoldDB" id="A0A3A3Z2U8"/>
<evidence type="ECO:0000313" key="5">
    <source>
        <dbReference type="Proteomes" id="UP000265614"/>
    </source>
</evidence>
<evidence type="ECO:0000259" key="3">
    <source>
        <dbReference type="PROSITE" id="PS51186"/>
    </source>
</evidence>
<dbReference type="InterPro" id="IPR016181">
    <property type="entry name" value="Acyl_CoA_acyltransferase"/>
</dbReference>
<dbReference type="PANTHER" id="PTHR43877:SF2">
    <property type="entry name" value="AMINOALKYLPHOSPHONATE N-ACETYLTRANSFERASE-RELATED"/>
    <property type="match status" value="1"/>
</dbReference>
<dbReference type="Pfam" id="PF00583">
    <property type="entry name" value="Acetyltransf_1"/>
    <property type="match status" value="1"/>
</dbReference>
<dbReference type="Gene3D" id="3.40.630.30">
    <property type="match status" value="1"/>
</dbReference>
<dbReference type="OrthoDB" id="3389160at2"/>
<dbReference type="InterPro" id="IPR000182">
    <property type="entry name" value="GNAT_dom"/>
</dbReference>
<dbReference type="Proteomes" id="UP000265614">
    <property type="component" value="Unassembled WGS sequence"/>
</dbReference>
<gene>
    <name evidence="4" type="ORF">D5H78_13205</name>
</gene>
<protein>
    <submittedName>
        <fullName evidence="4">GNAT family N-acetyltransferase</fullName>
    </submittedName>
</protein>
<sequence length="167" mass="17475">MRRVTTVEPAGAADLDGLAALLVDAVEGGASVGFLSGLDLEGARAFWRRALGGGASTWVARDRDGAVVGCVQLHPSAMPNGAHRAEVAKLLVLRRARGAGVAGALMARLEQEARALGRTVLVLDTETGSPAEAVYARWGWQRVGTVDAYAADPYGTLRPTTILTKRL</sequence>
<evidence type="ECO:0000256" key="1">
    <source>
        <dbReference type="ARBA" id="ARBA00022679"/>
    </source>
</evidence>
<dbReference type="InterPro" id="IPR050832">
    <property type="entry name" value="Bact_Acetyltransf"/>
</dbReference>
<reference evidence="4 5" key="1">
    <citation type="submission" date="2018-09" db="EMBL/GenBank/DDBJ databases">
        <title>YIM 75000 draft genome.</title>
        <authorList>
            <person name="Tang S."/>
            <person name="Feng Y."/>
        </authorList>
    </citation>
    <scope>NUCLEOTIDE SEQUENCE [LARGE SCALE GENOMIC DNA]</scope>
    <source>
        <strain evidence="4 5">YIM 75000</strain>
    </source>
</reference>
<keyword evidence="1 4" id="KW-0808">Transferase</keyword>
<dbReference type="PROSITE" id="PS51186">
    <property type="entry name" value="GNAT"/>
    <property type="match status" value="1"/>
</dbReference>
<accession>A0A3A3Z2U8</accession>
<dbReference type="GO" id="GO:0016747">
    <property type="term" value="F:acyltransferase activity, transferring groups other than amino-acyl groups"/>
    <property type="evidence" value="ECO:0007669"/>
    <property type="project" value="InterPro"/>
</dbReference>
<keyword evidence="5" id="KW-1185">Reference proteome</keyword>
<proteinExistence type="predicted"/>
<organism evidence="4 5">
    <name type="scientific">Vallicoccus soli</name>
    <dbReference type="NCBI Taxonomy" id="2339232"/>
    <lineage>
        <taxon>Bacteria</taxon>
        <taxon>Bacillati</taxon>
        <taxon>Actinomycetota</taxon>
        <taxon>Actinomycetes</taxon>
        <taxon>Motilibacterales</taxon>
        <taxon>Vallicoccaceae</taxon>
        <taxon>Vallicoccus</taxon>
    </lineage>
</organism>